<protein>
    <submittedName>
        <fullName evidence="1">Uncharacterized protein</fullName>
    </submittedName>
</protein>
<dbReference type="AlphaFoldDB" id="A0A016UK27"/>
<organism evidence="1 2">
    <name type="scientific">Ancylostoma ceylanicum</name>
    <dbReference type="NCBI Taxonomy" id="53326"/>
    <lineage>
        <taxon>Eukaryota</taxon>
        <taxon>Metazoa</taxon>
        <taxon>Ecdysozoa</taxon>
        <taxon>Nematoda</taxon>
        <taxon>Chromadorea</taxon>
        <taxon>Rhabditida</taxon>
        <taxon>Rhabditina</taxon>
        <taxon>Rhabditomorpha</taxon>
        <taxon>Strongyloidea</taxon>
        <taxon>Ancylostomatidae</taxon>
        <taxon>Ancylostomatinae</taxon>
        <taxon>Ancylostoma</taxon>
    </lineage>
</organism>
<accession>A0A016UK27</accession>
<keyword evidence="2" id="KW-1185">Reference proteome</keyword>
<name>A0A016UK27_9BILA</name>
<proteinExistence type="predicted"/>
<dbReference type="Proteomes" id="UP000024635">
    <property type="component" value="Unassembled WGS sequence"/>
</dbReference>
<sequence>MRSSQWPSFPVRYALDSERIIEKWQTREWRSGLVHKQKREAGGVCSITAPPGMPAKQGLLPACQVMYLI</sequence>
<reference evidence="2" key="1">
    <citation type="journal article" date="2015" name="Nat. Genet.">
        <title>The genome and transcriptome of the zoonotic hookworm Ancylostoma ceylanicum identify infection-specific gene families.</title>
        <authorList>
            <person name="Schwarz E.M."/>
            <person name="Hu Y."/>
            <person name="Antoshechkin I."/>
            <person name="Miller M.M."/>
            <person name="Sternberg P.W."/>
            <person name="Aroian R.V."/>
        </authorList>
    </citation>
    <scope>NUCLEOTIDE SEQUENCE</scope>
    <source>
        <strain evidence="2">HY135</strain>
    </source>
</reference>
<evidence type="ECO:0000313" key="2">
    <source>
        <dbReference type="Proteomes" id="UP000024635"/>
    </source>
</evidence>
<dbReference type="EMBL" id="JARK01001373">
    <property type="protein sequence ID" value="EYC15197.1"/>
    <property type="molecule type" value="Genomic_DNA"/>
</dbReference>
<comment type="caution">
    <text evidence="1">The sequence shown here is derived from an EMBL/GenBank/DDBJ whole genome shotgun (WGS) entry which is preliminary data.</text>
</comment>
<gene>
    <name evidence="1" type="primary">Acey_s0037.g3375</name>
    <name evidence="1" type="ORF">Y032_0037g3375</name>
</gene>
<evidence type="ECO:0000313" key="1">
    <source>
        <dbReference type="EMBL" id="EYC15197.1"/>
    </source>
</evidence>